<evidence type="ECO:0000256" key="1">
    <source>
        <dbReference type="SAM" id="SignalP"/>
    </source>
</evidence>
<protein>
    <submittedName>
        <fullName evidence="2">Uncharacterized protein</fullName>
    </submittedName>
</protein>
<feature type="signal peptide" evidence="1">
    <location>
        <begin position="1"/>
        <end position="26"/>
    </location>
</feature>
<keyword evidence="3" id="KW-1185">Reference proteome</keyword>
<feature type="chain" id="PRO_5032972728" evidence="1">
    <location>
        <begin position="27"/>
        <end position="256"/>
    </location>
</feature>
<dbReference type="RefSeq" id="WP_067518706.1">
    <property type="nucleotide sequence ID" value="NZ_JABELX010000007.1"/>
</dbReference>
<evidence type="ECO:0000313" key="2">
    <source>
        <dbReference type="EMBL" id="NNH72167.1"/>
    </source>
</evidence>
<dbReference type="AlphaFoldDB" id="A0A849C8F9"/>
<reference evidence="2 3" key="1">
    <citation type="submission" date="2020-05" db="EMBL/GenBank/DDBJ databases">
        <title>MicrobeNet Type strains.</title>
        <authorList>
            <person name="Nicholson A.C."/>
        </authorList>
    </citation>
    <scope>NUCLEOTIDE SEQUENCE [LARGE SCALE GENOMIC DNA]</scope>
    <source>
        <strain evidence="2 3">JCM 3224</strain>
    </source>
</reference>
<dbReference type="Proteomes" id="UP000586827">
    <property type="component" value="Unassembled WGS sequence"/>
</dbReference>
<name>A0A849C8F9_9NOCA</name>
<comment type="caution">
    <text evidence="2">The sequence shown here is derived from an EMBL/GenBank/DDBJ whole genome shotgun (WGS) entry which is preliminary data.</text>
</comment>
<gene>
    <name evidence="2" type="ORF">HLB23_20275</name>
</gene>
<evidence type="ECO:0000313" key="3">
    <source>
        <dbReference type="Proteomes" id="UP000586827"/>
    </source>
</evidence>
<accession>A0A849C8F9</accession>
<keyword evidence="1" id="KW-0732">Signal</keyword>
<dbReference type="EMBL" id="JABELX010000007">
    <property type="protein sequence ID" value="NNH72167.1"/>
    <property type="molecule type" value="Genomic_DNA"/>
</dbReference>
<proteinExistence type="predicted"/>
<organism evidence="2 3">
    <name type="scientific">Nocardia uniformis</name>
    <dbReference type="NCBI Taxonomy" id="53432"/>
    <lineage>
        <taxon>Bacteria</taxon>
        <taxon>Bacillati</taxon>
        <taxon>Actinomycetota</taxon>
        <taxon>Actinomycetes</taxon>
        <taxon>Mycobacteriales</taxon>
        <taxon>Nocardiaceae</taxon>
        <taxon>Nocardia</taxon>
    </lineage>
</organism>
<sequence length="256" mass="25566">MPRVHDLVRIVGVFGICAALAGPASAVPADGAAQPGVAQGISPTAASSDAAASADTAAAAIATAMETGAGSDWLSAYGDSVDRLQELGVEPFLYPTAAPFCLNSTTLGLAPALAGAIPGPWPRFAMDIPGLDLSAVKAGQTMFAFVPFGLDPDSADTSGMHVAWMNADTGKFGLVPMGSLAQVLHGMVPPQVPVVLRPVVEQAITDFFASALPQGGVRAVPVDTGSGTVLAAVFGVVRNGTASCVFLPTVGISAVP</sequence>